<evidence type="ECO:0008006" key="3">
    <source>
        <dbReference type="Google" id="ProtNLM"/>
    </source>
</evidence>
<dbReference type="AlphaFoldDB" id="A0A223N3A8"/>
<evidence type="ECO:0000313" key="2">
    <source>
        <dbReference type="Proteomes" id="UP000215148"/>
    </source>
</evidence>
<name>A0A223N3A8_9VIBR</name>
<dbReference type="RefSeq" id="WP_094165548.1">
    <property type="nucleotide sequence ID" value="NZ_CAWNHI010000002.1"/>
</dbReference>
<dbReference type="Proteomes" id="UP000215148">
    <property type="component" value="Chromosome 2"/>
</dbReference>
<protein>
    <recommendedName>
        <fullName evidence="3">DUF2971 domain-containing protein</fullName>
    </recommendedName>
</protein>
<dbReference type="Pfam" id="PF11185">
    <property type="entry name" value="DUF2971"/>
    <property type="match status" value="1"/>
</dbReference>
<organism evidence="1 2">
    <name type="scientific">Vibrio qinghaiensis</name>
    <dbReference type="NCBI Taxonomy" id="2025808"/>
    <lineage>
        <taxon>Bacteria</taxon>
        <taxon>Pseudomonadati</taxon>
        <taxon>Pseudomonadota</taxon>
        <taxon>Gammaproteobacteria</taxon>
        <taxon>Vibrionales</taxon>
        <taxon>Vibrionaceae</taxon>
        <taxon>Vibrio</taxon>
    </lineage>
</organism>
<gene>
    <name evidence="1" type="ORF">CCZ37_17080</name>
</gene>
<accession>A0A223N3A8</accession>
<proteinExistence type="predicted"/>
<keyword evidence="2" id="KW-1185">Reference proteome</keyword>
<reference evidence="1 2" key="1">
    <citation type="submission" date="2017-08" db="EMBL/GenBank/DDBJ databases">
        <title>The Vibrio qinghaiensis sp.-Q67 is a luminous bacteria isolated firstly from Qinghai lake, Qinghai province, China, which has been proved to be very sensitive to detect environmental and food pollutants. Therefore, complete genome analysis of V. qinghaiensis sp.-Q67 highlights the potential application of this strain on detection of hazards in the contaminated environments.</title>
        <authorList>
            <person name="Gong L."/>
        </authorList>
    </citation>
    <scope>NUCLEOTIDE SEQUENCE [LARGE SCALE GENOMIC DNA]</scope>
    <source>
        <strain evidence="1 2">Q67</strain>
    </source>
</reference>
<dbReference type="KEGG" id="vqi:CCZ37_17080"/>
<evidence type="ECO:0000313" key="1">
    <source>
        <dbReference type="EMBL" id="ASU24190.1"/>
    </source>
</evidence>
<dbReference type="EMBL" id="CP022742">
    <property type="protein sequence ID" value="ASU24190.1"/>
    <property type="molecule type" value="Genomic_DNA"/>
</dbReference>
<sequence>MLPSILYKYRSFEKYTILGLINNSYWLPKPYNLNDPFDVQIKPIHQAISQTEFVSELEAFLVTQRNINNVDFQYQNVDSLYENGQPSKILRENVKSFSRSVEQIANEIGVFSLSEINTNSTMWSHYGDEHRGICIGYRSSDLLPLSGASSQTRIAPVTYKPQEELLRNAYLLYVHSNMGADIQMLVDYVLNLFAQKSDDWQYEKEWRLLVPNMGGKVIECEESIIQTITFGLRTTVETKKTVKELLHSEVQYYQMVRHPIYLGLIAEPMSETSEYWYSSAEC</sequence>
<dbReference type="InterPro" id="IPR021352">
    <property type="entry name" value="DUF2971"/>
</dbReference>